<dbReference type="KEGG" id="sfm:108936660"/>
<keyword evidence="4" id="KW-0963">Cytoplasm</keyword>
<dbReference type="Proteomes" id="UP000694397">
    <property type="component" value="Chromosome 3"/>
</dbReference>
<dbReference type="InterPro" id="IPR004827">
    <property type="entry name" value="bZIP"/>
</dbReference>
<comment type="subcellular location">
    <subcellularLocation>
        <location evidence="1">Cytoplasm</location>
    </subcellularLocation>
</comment>
<evidence type="ECO:0000256" key="1">
    <source>
        <dbReference type="ARBA" id="ARBA00004496"/>
    </source>
</evidence>
<feature type="domain" description="BZIP" evidence="14">
    <location>
        <begin position="26"/>
        <end position="89"/>
    </location>
</feature>
<reference evidence="15" key="2">
    <citation type="submission" date="2025-08" db="UniProtKB">
        <authorList>
            <consortium name="Ensembl"/>
        </authorList>
    </citation>
    <scope>IDENTIFICATION</scope>
</reference>
<accession>A0A8C9U6C9</accession>
<organism evidence="15 16">
    <name type="scientific">Scleropages formosus</name>
    <name type="common">Asian bonytongue</name>
    <name type="synonym">Osteoglossum formosum</name>
    <dbReference type="NCBI Taxonomy" id="113540"/>
    <lineage>
        <taxon>Eukaryota</taxon>
        <taxon>Metazoa</taxon>
        <taxon>Chordata</taxon>
        <taxon>Craniata</taxon>
        <taxon>Vertebrata</taxon>
        <taxon>Euteleostomi</taxon>
        <taxon>Actinopterygii</taxon>
        <taxon>Neopterygii</taxon>
        <taxon>Teleostei</taxon>
        <taxon>Osteoglossocephala</taxon>
        <taxon>Osteoglossomorpha</taxon>
        <taxon>Osteoglossiformes</taxon>
        <taxon>Osteoglossidae</taxon>
        <taxon>Scleropages</taxon>
    </lineage>
</organism>
<dbReference type="InterPro" id="IPR046347">
    <property type="entry name" value="bZIP_sf"/>
</dbReference>
<evidence type="ECO:0000256" key="12">
    <source>
        <dbReference type="ARBA" id="ARBA00029907"/>
    </source>
</evidence>
<evidence type="ECO:0000256" key="9">
    <source>
        <dbReference type="ARBA" id="ARBA00023159"/>
    </source>
</evidence>
<evidence type="ECO:0000256" key="5">
    <source>
        <dbReference type="ARBA" id="ARBA00022491"/>
    </source>
</evidence>
<keyword evidence="9" id="KW-0010">Activator</keyword>
<gene>
    <name evidence="15" type="primary">BATF</name>
    <name evidence="15" type="synonym">LOC108936660</name>
</gene>
<sequence>MAQDSDNNTTYSKPPSLGGKQDPLDDAKKVMRREKNRAAAQRSRMKQIQKTDILHMESEKLERENAALRREVMQLTEEVKYLSMVLSHHEALCSAVDRPYLINHHSSHHRGLCLALVTPSFYHL</sequence>
<proteinExistence type="inferred from homology"/>
<evidence type="ECO:0000256" key="4">
    <source>
        <dbReference type="ARBA" id="ARBA00022490"/>
    </source>
</evidence>
<dbReference type="AlphaFoldDB" id="A0A8C9U6C9"/>
<reference evidence="15 16" key="1">
    <citation type="submission" date="2019-04" db="EMBL/GenBank/DDBJ databases">
        <authorList>
            <consortium name="Wellcome Sanger Institute Data Sharing"/>
        </authorList>
    </citation>
    <scope>NUCLEOTIDE SEQUENCE [LARGE SCALE GENOMIC DNA]</scope>
</reference>
<evidence type="ECO:0000256" key="13">
    <source>
        <dbReference type="SAM" id="MobiDB-lite"/>
    </source>
</evidence>
<evidence type="ECO:0000256" key="2">
    <source>
        <dbReference type="ARBA" id="ARBA00007163"/>
    </source>
</evidence>
<dbReference type="Pfam" id="PF07716">
    <property type="entry name" value="bZIP_2"/>
    <property type="match status" value="1"/>
</dbReference>
<evidence type="ECO:0000256" key="3">
    <source>
        <dbReference type="ARBA" id="ARBA00019754"/>
    </source>
</evidence>
<dbReference type="GO" id="GO:0000981">
    <property type="term" value="F:DNA-binding transcription factor activity, RNA polymerase II-specific"/>
    <property type="evidence" value="ECO:0007669"/>
    <property type="project" value="TreeGrafter"/>
</dbReference>
<dbReference type="InterPro" id="IPR000837">
    <property type="entry name" value="AP-1"/>
</dbReference>
<evidence type="ECO:0000256" key="7">
    <source>
        <dbReference type="ARBA" id="ARBA00023015"/>
    </source>
</evidence>
<dbReference type="PANTHER" id="PTHR23351:SF14">
    <property type="entry name" value="BASIC LEUCINE ZIPPER TRANSCRIPTIONAL FACTOR ATF-LIKE"/>
    <property type="match status" value="1"/>
</dbReference>
<evidence type="ECO:0000256" key="8">
    <source>
        <dbReference type="ARBA" id="ARBA00023125"/>
    </source>
</evidence>
<dbReference type="PRINTS" id="PR00042">
    <property type="entry name" value="LEUZIPPRFOS"/>
</dbReference>
<dbReference type="Ensembl" id="ENSSFOT00015078796.1">
    <property type="protein sequence ID" value="ENSSFOP00015061261.1"/>
    <property type="gene ID" value="ENSSFOG00015024533.1"/>
</dbReference>
<dbReference type="Gene3D" id="1.20.5.170">
    <property type="match status" value="1"/>
</dbReference>
<keyword evidence="16" id="KW-1185">Reference proteome</keyword>
<dbReference type="PROSITE" id="PS50217">
    <property type="entry name" value="BZIP"/>
    <property type="match status" value="1"/>
</dbReference>
<keyword evidence="6" id="KW-0221">Differentiation</keyword>
<evidence type="ECO:0000256" key="6">
    <source>
        <dbReference type="ARBA" id="ARBA00022782"/>
    </source>
</evidence>
<evidence type="ECO:0000313" key="15">
    <source>
        <dbReference type="Ensembl" id="ENSSFOP00015061261.1"/>
    </source>
</evidence>
<evidence type="ECO:0000313" key="16">
    <source>
        <dbReference type="Proteomes" id="UP000694397"/>
    </source>
</evidence>
<comment type="similarity">
    <text evidence="2">Belongs to the bZIP family.</text>
</comment>
<dbReference type="SUPFAM" id="SSF57959">
    <property type="entry name" value="Leucine zipper domain"/>
    <property type="match status" value="1"/>
</dbReference>
<keyword evidence="8" id="KW-0238">DNA-binding</keyword>
<evidence type="ECO:0000259" key="14">
    <source>
        <dbReference type="PROSITE" id="PS50217"/>
    </source>
</evidence>
<reference evidence="15" key="3">
    <citation type="submission" date="2025-09" db="UniProtKB">
        <authorList>
            <consortium name="Ensembl"/>
        </authorList>
    </citation>
    <scope>IDENTIFICATION</scope>
</reference>
<feature type="compositionally biased region" description="Polar residues" evidence="13">
    <location>
        <begin position="1"/>
        <end position="13"/>
    </location>
</feature>
<dbReference type="OrthoDB" id="295274at2759"/>
<dbReference type="GO" id="GO:0030154">
    <property type="term" value="P:cell differentiation"/>
    <property type="evidence" value="ECO:0007669"/>
    <property type="project" value="UniProtKB-KW"/>
</dbReference>
<keyword evidence="10" id="KW-0804">Transcription</keyword>
<keyword evidence="11" id="KW-0539">Nucleus</keyword>
<keyword evidence="7" id="KW-0805">Transcription regulation</keyword>
<dbReference type="PANTHER" id="PTHR23351">
    <property type="entry name" value="FOS TRANSCRIPTION FACTOR-RELATED"/>
    <property type="match status" value="1"/>
</dbReference>
<evidence type="ECO:0000256" key="10">
    <source>
        <dbReference type="ARBA" id="ARBA00023163"/>
    </source>
</evidence>
<feature type="region of interest" description="Disordered" evidence="13">
    <location>
        <begin position="1"/>
        <end position="57"/>
    </location>
</feature>
<dbReference type="GO" id="GO:0005634">
    <property type="term" value="C:nucleus"/>
    <property type="evidence" value="ECO:0007669"/>
    <property type="project" value="TreeGrafter"/>
</dbReference>
<name>A0A8C9U6C9_SCLFO</name>
<dbReference type="GeneTree" id="ENSGT00940000159745"/>
<evidence type="ECO:0000256" key="11">
    <source>
        <dbReference type="ARBA" id="ARBA00023242"/>
    </source>
</evidence>
<dbReference type="GO" id="GO:0000978">
    <property type="term" value="F:RNA polymerase II cis-regulatory region sequence-specific DNA binding"/>
    <property type="evidence" value="ECO:0007669"/>
    <property type="project" value="TreeGrafter"/>
</dbReference>
<dbReference type="PROSITE" id="PS00036">
    <property type="entry name" value="BZIP_BASIC"/>
    <property type="match status" value="1"/>
</dbReference>
<protein>
    <recommendedName>
        <fullName evidence="3">Basic leucine zipper transcriptional factor ATF-like</fullName>
    </recommendedName>
    <alternativeName>
        <fullName evidence="12">B-cell-activating transcription factor</fullName>
    </alternativeName>
</protein>
<keyword evidence="5" id="KW-0678">Repressor</keyword>
<dbReference type="SMART" id="SM00338">
    <property type="entry name" value="BRLZ"/>
    <property type="match status" value="1"/>
</dbReference>
<dbReference type="GO" id="GO:0005737">
    <property type="term" value="C:cytoplasm"/>
    <property type="evidence" value="ECO:0007669"/>
    <property type="project" value="UniProtKB-SubCell"/>
</dbReference>